<feature type="transmembrane region" description="Helical" evidence="1">
    <location>
        <begin position="79"/>
        <end position="102"/>
    </location>
</feature>
<keyword evidence="1" id="KW-1133">Transmembrane helix</keyword>
<dbReference type="OrthoDB" id="5396182at2"/>
<keyword evidence="1" id="KW-0472">Membrane</keyword>
<organism evidence="2 3">
    <name type="scientific">Glacieibacterium frigidum</name>
    <dbReference type="NCBI Taxonomy" id="2593303"/>
    <lineage>
        <taxon>Bacteria</taxon>
        <taxon>Pseudomonadati</taxon>
        <taxon>Pseudomonadota</taxon>
        <taxon>Alphaproteobacteria</taxon>
        <taxon>Sphingomonadales</taxon>
        <taxon>Sphingosinicellaceae</taxon>
        <taxon>Glacieibacterium</taxon>
    </lineage>
</organism>
<name>A0A552UH74_9SPHN</name>
<feature type="transmembrane region" description="Helical" evidence="1">
    <location>
        <begin position="114"/>
        <end position="135"/>
    </location>
</feature>
<keyword evidence="3" id="KW-1185">Reference proteome</keyword>
<gene>
    <name evidence="2" type="ORF">FMM06_05250</name>
</gene>
<comment type="caution">
    <text evidence="2">The sequence shown here is derived from an EMBL/GenBank/DDBJ whole genome shotgun (WGS) entry which is preliminary data.</text>
</comment>
<protein>
    <submittedName>
        <fullName evidence="2">DUF2721 domain-containing protein</fullName>
    </submittedName>
</protein>
<sequence length="151" mass="16109">MAGMALPLPVDAIAHNIQLATAPVFLLAGIGSFMNVLTTRLGRVIDRARLIEAEIHGYDIDLAARARTELRVLGRRMTAAHWAIGLCTLSALLVCVVVAALFVGDLIPLRGSVIVAALFVGAMILLIGGLLLFLIEVQIAMRSVKVRGEML</sequence>
<accession>A0A552UH74</accession>
<dbReference type="Pfam" id="PF11026">
    <property type="entry name" value="DUF2721"/>
    <property type="match status" value="1"/>
</dbReference>
<evidence type="ECO:0000313" key="3">
    <source>
        <dbReference type="Proteomes" id="UP000317894"/>
    </source>
</evidence>
<evidence type="ECO:0000256" key="1">
    <source>
        <dbReference type="SAM" id="Phobius"/>
    </source>
</evidence>
<dbReference type="Proteomes" id="UP000317894">
    <property type="component" value="Unassembled WGS sequence"/>
</dbReference>
<dbReference type="EMBL" id="VJWA01000001">
    <property type="protein sequence ID" value="TRW17560.1"/>
    <property type="molecule type" value="Genomic_DNA"/>
</dbReference>
<dbReference type="InterPro" id="IPR021279">
    <property type="entry name" value="DUF2721"/>
</dbReference>
<feature type="transmembrane region" description="Helical" evidence="1">
    <location>
        <begin position="12"/>
        <end position="37"/>
    </location>
</feature>
<dbReference type="AlphaFoldDB" id="A0A552UH74"/>
<reference evidence="2 3" key="1">
    <citation type="submission" date="2019-07" db="EMBL/GenBank/DDBJ databases">
        <title>Novel species isolated from glacier.</title>
        <authorList>
            <person name="Liu Q."/>
            <person name="Xin Y.-H."/>
        </authorList>
    </citation>
    <scope>NUCLEOTIDE SEQUENCE [LARGE SCALE GENOMIC DNA]</scope>
    <source>
        <strain evidence="2 3">LB1R16</strain>
    </source>
</reference>
<keyword evidence="1" id="KW-0812">Transmembrane</keyword>
<proteinExistence type="predicted"/>
<evidence type="ECO:0000313" key="2">
    <source>
        <dbReference type="EMBL" id="TRW17560.1"/>
    </source>
</evidence>